<evidence type="ECO:0000313" key="7">
    <source>
        <dbReference type="Proteomes" id="UP000704611"/>
    </source>
</evidence>
<keyword evidence="7" id="KW-1185">Reference proteome</keyword>
<comment type="similarity">
    <text evidence="2">Belongs to the class-A beta-lactamase family.</text>
</comment>
<organism evidence="6 7">
    <name type="scientific">Arsukibacterium indicum</name>
    <dbReference type="NCBI Taxonomy" id="2848612"/>
    <lineage>
        <taxon>Bacteria</taxon>
        <taxon>Pseudomonadati</taxon>
        <taxon>Pseudomonadota</taxon>
        <taxon>Gammaproteobacteria</taxon>
        <taxon>Chromatiales</taxon>
        <taxon>Chromatiaceae</taxon>
        <taxon>Arsukibacterium</taxon>
    </lineage>
</organism>
<dbReference type="EMBL" id="JAHRID010000012">
    <property type="protein sequence ID" value="MBV2131093.1"/>
    <property type="molecule type" value="Genomic_DNA"/>
</dbReference>
<evidence type="ECO:0000313" key="6">
    <source>
        <dbReference type="EMBL" id="MBV2131093.1"/>
    </source>
</evidence>
<dbReference type="InterPro" id="IPR000871">
    <property type="entry name" value="Beta-lactam_class-A"/>
</dbReference>
<dbReference type="Pfam" id="PF13354">
    <property type="entry name" value="Beta-lactamase2"/>
    <property type="match status" value="1"/>
</dbReference>
<reference evidence="6 7" key="1">
    <citation type="submission" date="2021-06" db="EMBL/GenBank/DDBJ databases">
        <title>Rheinheimera indica sp. nov., isolated from deep-sea sediment.</title>
        <authorList>
            <person name="Wang Z."/>
            <person name="Zhang X.-Y."/>
        </authorList>
    </citation>
    <scope>NUCLEOTIDE SEQUENCE [LARGE SCALE GENOMIC DNA]</scope>
    <source>
        <strain evidence="6 7">SM2107</strain>
    </source>
</reference>
<dbReference type="PROSITE" id="PS51257">
    <property type="entry name" value="PROKAR_LIPOPROTEIN"/>
    <property type="match status" value="1"/>
</dbReference>
<sequence length="427" mass="48728">MQYTDKVLIAGLIVLAFSCSVHSKGCANLDGDVCYELEPILVSSSQQYDVLQTVMKTPENFNVQVLYTQINRKPDNKVAFSHYQYGLNESRYFYPASTVKLPISILALQWLEQQNVAGLTKDTPMLTKSSRPGQTAALTDSTAESLLPSVGHYIRKILLVSDNDGYNRLYELLGQDYINNQLQQKGLSNTVINHRLSLPLAEPEQRHYNEIQFIDNSNQSILTLGARSSDTRYINSTTPTLGQAHIANGRLISSPMNFTEKNRFSIVDYTGVLKRLFFPESFDSEQLFKLNEQNRQFLIHYMGLSPSASDYPEYDEKEYPDNYAKFLLVGGDPQPIPEHLRIFNKTGWAYGHAIDGAYIVDTKNNVEFILVAVIYANENDILNDDNYQLNEIAKPFLRQLGQLIYQYELQRPRPVIPDLSHFRNHME</sequence>
<dbReference type="PANTHER" id="PTHR35333">
    <property type="entry name" value="BETA-LACTAMASE"/>
    <property type="match status" value="1"/>
</dbReference>
<accession>A0ABS6MQM4</accession>
<evidence type="ECO:0000256" key="1">
    <source>
        <dbReference type="ARBA" id="ARBA00001526"/>
    </source>
</evidence>
<dbReference type="PANTHER" id="PTHR35333:SF3">
    <property type="entry name" value="BETA-LACTAMASE-TYPE TRANSPEPTIDASE FOLD CONTAINING PROTEIN"/>
    <property type="match status" value="1"/>
</dbReference>
<dbReference type="EC" id="3.5.2.6" evidence="3"/>
<feature type="domain" description="Beta-lactamase class A catalytic" evidence="5">
    <location>
        <begin position="84"/>
        <end position="372"/>
    </location>
</feature>
<gene>
    <name evidence="6" type="ORF">KQY15_18485</name>
</gene>
<proteinExistence type="inferred from homology"/>
<keyword evidence="6" id="KW-0378">Hydrolase</keyword>
<feature type="signal peptide" evidence="4">
    <location>
        <begin position="1"/>
        <end position="23"/>
    </location>
</feature>
<dbReference type="Proteomes" id="UP000704611">
    <property type="component" value="Unassembled WGS sequence"/>
</dbReference>
<evidence type="ECO:0000256" key="2">
    <source>
        <dbReference type="ARBA" id="ARBA00009009"/>
    </source>
</evidence>
<evidence type="ECO:0000259" key="5">
    <source>
        <dbReference type="Pfam" id="PF13354"/>
    </source>
</evidence>
<comment type="caution">
    <text evidence="6">The sequence shown here is derived from an EMBL/GenBank/DDBJ whole genome shotgun (WGS) entry which is preliminary data.</text>
</comment>
<keyword evidence="4" id="KW-0732">Signal</keyword>
<evidence type="ECO:0000256" key="3">
    <source>
        <dbReference type="ARBA" id="ARBA00012865"/>
    </source>
</evidence>
<comment type="catalytic activity">
    <reaction evidence="1">
        <text>a beta-lactam + H2O = a substituted beta-amino acid</text>
        <dbReference type="Rhea" id="RHEA:20401"/>
        <dbReference type="ChEBI" id="CHEBI:15377"/>
        <dbReference type="ChEBI" id="CHEBI:35627"/>
        <dbReference type="ChEBI" id="CHEBI:140347"/>
        <dbReference type="EC" id="3.5.2.6"/>
    </reaction>
</comment>
<feature type="chain" id="PRO_5046426037" description="beta-lactamase" evidence="4">
    <location>
        <begin position="24"/>
        <end position="427"/>
    </location>
</feature>
<dbReference type="InterPro" id="IPR045155">
    <property type="entry name" value="Beta-lactam_cat"/>
</dbReference>
<name>A0ABS6MQM4_9GAMM</name>
<dbReference type="RefSeq" id="WP_217671411.1">
    <property type="nucleotide sequence ID" value="NZ_JAHRID010000012.1"/>
</dbReference>
<dbReference type="GO" id="GO:0016787">
    <property type="term" value="F:hydrolase activity"/>
    <property type="evidence" value="ECO:0007669"/>
    <property type="project" value="UniProtKB-KW"/>
</dbReference>
<protein>
    <recommendedName>
        <fullName evidence="3">beta-lactamase</fullName>
        <ecNumber evidence="3">3.5.2.6</ecNumber>
    </recommendedName>
</protein>
<evidence type="ECO:0000256" key="4">
    <source>
        <dbReference type="SAM" id="SignalP"/>
    </source>
</evidence>